<dbReference type="SUPFAM" id="SSF52540">
    <property type="entry name" value="P-loop containing nucleoside triphosphate hydrolases"/>
    <property type="match status" value="1"/>
</dbReference>
<proteinExistence type="predicted"/>
<dbReference type="KEGG" id="mbq:K668_00705"/>
<dbReference type="NCBIfam" id="NF045976">
    <property type="entry name" value="MAG1360_fam"/>
    <property type="match status" value="1"/>
</dbReference>
<dbReference type="AlphaFoldDB" id="A0A059Y7U6"/>
<dbReference type="RefSeq" id="WP_013954589.1">
    <property type="nucleotide sequence ID" value="NZ_CP005933.1"/>
</dbReference>
<evidence type="ECO:0000313" key="2">
    <source>
        <dbReference type="Proteomes" id="UP000027182"/>
    </source>
</evidence>
<dbReference type="PATRIC" id="fig|1316930.3.peg.147"/>
<sequence length="811" mass="95162">MKMENKRVKTALNFDNCYITGSQYKYEVDIRKIKIFNNERLVFLVNDDSRTFFDGNFWKILNNNPNQMVSCFLPDVKADLSYKYVRGKKALSGVNYFSISKAIDTFKDIPSFLEFVAISKKQYVSDSILDLIMKTLRKYEYIVKGNIFDLFKSKIGSFYSALVEIERWQNYYTDLIKQALRMKDFSAANKLLEKYRDVYEKGIFDILSHISEAGSTFLEKFIFLSDAIENNVDYLGDSELTLLQNQYNFMKKLNNPTMIDVKKELIIRDNENGIKILHKLANELKANAIEELRYLCDKHKHISNIDMLKASKYSKDSIQYQFLIRKSYAEKYIYDKLREKKNKLLYLDSEEIQKLINKFKAELKLFIDNSIINHKSLSDVDKPYAIYQEIEENFDFNLDFYVELSSNREKDIKKNIANNLKIIKDTKDKFYKVKDDFKFDQIKNDLKNRIEQLRGEIDWRLGIIKNTFNHITKNSKKFFIDVKRVSDKFSKVTANIKKIGSLWSYCRLGIAYHSEIKNPSFAYFANSLSNLKKFHSTFATVFNKILTLKSIIFDKRFFDKKTINNFYLFVHFIEIFEKSSIHISNLIKSADKISYTNKIKLSFISELLSKPRLVIIEDDSSIEDINLKLELIRVIDELSKLNNNSFMFITNDKRVLKSAYFDFAFMIANNKAVEHGSIKEILNKPFNPIIKANLQNTIGNESFEINDDEFIFSEEIKVGKDHYIVSSFSDYKTWNVSDENEQKSPKDEQTSELKIDELDSAFIGTDSIIVDIEPGSNNDDSSATRVLYQQFMRYLDLKSNTDETSLTKRKK</sequence>
<dbReference type="Gene3D" id="3.40.50.300">
    <property type="entry name" value="P-loop containing nucleotide triphosphate hydrolases"/>
    <property type="match status" value="1"/>
</dbReference>
<accession>A0A059Y7U6</accession>
<gene>
    <name evidence="1" type="ORF">K668_00705</name>
</gene>
<protein>
    <recommendedName>
        <fullName evidence="3">ABC transporter ATP-binding protein</fullName>
    </recommendedName>
</protein>
<dbReference type="HOGENOM" id="CLU_347740_0_0_14"/>
<evidence type="ECO:0008006" key="3">
    <source>
        <dbReference type="Google" id="ProtNLM"/>
    </source>
</evidence>
<evidence type="ECO:0000313" key="1">
    <source>
        <dbReference type="EMBL" id="AIA33731.1"/>
    </source>
</evidence>
<name>A0A059Y7U6_MYCBV</name>
<dbReference type="Proteomes" id="UP000027182">
    <property type="component" value="Chromosome"/>
</dbReference>
<reference evidence="1 2" key="1">
    <citation type="submission" date="2013-04" db="EMBL/GenBank/DDBJ databases">
        <authorList>
            <person name="Lin L."/>
            <person name="Zeng Z."/>
            <person name="Xie J."/>
            <person name="Luo L."/>
            <person name="Yang Z."/>
            <person name="Liang W."/>
            <person name="Lin H."/>
            <person name="Dong C."/>
            <person name="Sun Y."/>
        </authorList>
    </citation>
    <scope>NUCLEOTIDE SEQUENCE [LARGE SCALE GENOMIC DNA]</scope>
    <source>
        <strain evidence="1 2">CQ-W70</strain>
    </source>
</reference>
<dbReference type="InterPro" id="IPR027417">
    <property type="entry name" value="P-loop_NTPase"/>
</dbReference>
<dbReference type="EMBL" id="CP005933">
    <property type="protein sequence ID" value="AIA33731.1"/>
    <property type="molecule type" value="Genomic_DNA"/>
</dbReference>
<organism evidence="1 2">
    <name type="scientific">Mycoplasmopsis bovis CQ-W70</name>
    <dbReference type="NCBI Taxonomy" id="1316930"/>
    <lineage>
        <taxon>Bacteria</taxon>
        <taxon>Bacillati</taxon>
        <taxon>Mycoplasmatota</taxon>
        <taxon>Mycoplasmoidales</taxon>
        <taxon>Metamycoplasmataceae</taxon>
        <taxon>Mycoplasmopsis</taxon>
    </lineage>
</organism>